<dbReference type="Pfam" id="PF01796">
    <property type="entry name" value="OB_ChsH2_C"/>
    <property type="match status" value="1"/>
</dbReference>
<evidence type="ECO:0000259" key="2">
    <source>
        <dbReference type="Pfam" id="PF12172"/>
    </source>
</evidence>
<dbReference type="InterPro" id="IPR022002">
    <property type="entry name" value="ChsH2_Znr"/>
</dbReference>
<organism evidence="3">
    <name type="scientific">marine metagenome</name>
    <dbReference type="NCBI Taxonomy" id="408172"/>
    <lineage>
        <taxon>unclassified sequences</taxon>
        <taxon>metagenomes</taxon>
        <taxon>ecological metagenomes</taxon>
    </lineage>
</organism>
<accession>A0A383BVZ9</accession>
<name>A0A383BVZ9_9ZZZZ</name>
<dbReference type="EMBL" id="UINC01203356">
    <property type="protein sequence ID" value="SVE23568.1"/>
    <property type="molecule type" value="Genomic_DNA"/>
</dbReference>
<feature type="domain" description="ChsH2 C-terminal OB-fold" evidence="1">
    <location>
        <begin position="61"/>
        <end position="121"/>
    </location>
</feature>
<dbReference type="InterPro" id="IPR012340">
    <property type="entry name" value="NA-bd_OB-fold"/>
</dbReference>
<dbReference type="PANTHER" id="PTHR34075">
    <property type="entry name" value="BLR3430 PROTEIN"/>
    <property type="match status" value="1"/>
</dbReference>
<evidence type="ECO:0000259" key="1">
    <source>
        <dbReference type="Pfam" id="PF01796"/>
    </source>
</evidence>
<dbReference type="SUPFAM" id="SSF50249">
    <property type="entry name" value="Nucleic acid-binding proteins"/>
    <property type="match status" value="1"/>
</dbReference>
<proteinExistence type="predicted"/>
<dbReference type="InterPro" id="IPR002878">
    <property type="entry name" value="ChsH2_C"/>
</dbReference>
<feature type="domain" description="ChsH2 rubredoxin-like zinc ribbon" evidence="2">
    <location>
        <begin position="22"/>
        <end position="57"/>
    </location>
</feature>
<feature type="non-terminal residue" evidence="3">
    <location>
        <position position="1"/>
    </location>
</feature>
<evidence type="ECO:0008006" key="4">
    <source>
        <dbReference type="Google" id="ProtNLM"/>
    </source>
</evidence>
<sequence length="140" mass="15679">VKQSQASRRPRPGINPDNQFFWAGTQEGKLLIQRCQACGALRHPPGAMCPQCQSLEWDTLEASGRGVVYSFVVAHHPPIPPFEYPNPIALVELEEGTRFVCNLVGIAADEVRIGMPVEVEFLEIDENWTIPQFRPTQSDH</sequence>
<dbReference type="Pfam" id="PF12172">
    <property type="entry name" value="zf-ChsH2"/>
    <property type="match status" value="1"/>
</dbReference>
<evidence type="ECO:0000313" key="3">
    <source>
        <dbReference type="EMBL" id="SVE23568.1"/>
    </source>
</evidence>
<protein>
    <recommendedName>
        <fullName evidence="4">DUF35 domain-containing protein</fullName>
    </recommendedName>
</protein>
<dbReference type="Gene3D" id="6.10.30.10">
    <property type="match status" value="1"/>
</dbReference>
<dbReference type="PANTHER" id="PTHR34075:SF5">
    <property type="entry name" value="BLR3430 PROTEIN"/>
    <property type="match status" value="1"/>
</dbReference>
<gene>
    <name evidence="3" type="ORF">METZ01_LOCUS476422</name>
</gene>
<dbReference type="AlphaFoldDB" id="A0A383BVZ9"/>
<dbReference type="InterPro" id="IPR052513">
    <property type="entry name" value="Thioester_dehydratase-like"/>
</dbReference>
<reference evidence="3" key="1">
    <citation type="submission" date="2018-05" db="EMBL/GenBank/DDBJ databases">
        <authorList>
            <person name="Lanie J.A."/>
            <person name="Ng W.-L."/>
            <person name="Kazmierczak K.M."/>
            <person name="Andrzejewski T.M."/>
            <person name="Davidsen T.M."/>
            <person name="Wayne K.J."/>
            <person name="Tettelin H."/>
            <person name="Glass J.I."/>
            <person name="Rusch D."/>
            <person name="Podicherti R."/>
            <person name="Tsui H.-C.T."/>
            <person name="Winkler M.E."/>
        </authorList>
    </citation>
    <scope>NUCLEOTIDE SEQUENCE</scope>
</reference>